<dbReference type="InterPro" id="IPR007528">
    <property type="entry name" value="RINT1_Tip20"/>
</dbReference>
<evidence type="ECO:0000313" key="4">
    <source>
        <dbReference type="Proteomes" id="UP000193467"/>
    </source>
</evidence>
<evidence type="ECO:0000256" key="2">
    <source>
        <dbReference type="SAM" id="MobiDB-lite"/>
    </source>
</evidence>
<feature type="coiled-coil region" evidence="1">
    <location>
        <begin position="57"/>
        <end position="102"/>
    </location>
</feature>
<evidence type="ECO:0000256" key="1">
    <source>
        <dbReference type="SAM" id="Coils"/>
    </source>
</evidence>
<dbReference type="Pfam" id="PF04437">
    <property type="entry name" value="RINT1_TIP1"/>
    <property type="match status" value="1"/>
</dbReference>
<dbReference type="PANTHER" id="PTHR13520">
    <property type="entry name" value="RAD50-INTERACTING PROTEIN 1 RINT-1"/>
    <property type="match status" value="1"/>
</dbReference>
<gene>
    <name evidence="3" type="ORF">BCR35DRAFT_349811</name>
</gene>
<evidence type="ECO:0000313" key="3">
    <source>
        <dbReference type="EMBL" id="ORY90913.1"/>
    </source>
</evidence>
<comment type="caution">
    <text evidence="3">The sequence shown here is derived from an EMBL/GenBank/DDBJ whole genome shotgun (WGS) entry which is preliminary data.</text>
</comment>
<dbReference type="InterPro" id="IPR042044">
    <property type="entry name" value="EXOC6PINT-1/Sec15/Tip20_C_dom2"/>
</dbReference>
<feature type="region of interest" description="Disordered" evidence="2">
    <location>
        <begin position="1"/>
        <end position="23"/>
    </location>
</feature>
<dbReference type="Gene3D" id="1.20.58.670">
    <property type="entry name" value="Dsl1p vesicle tethering complex, Tip20p subunit, domain D"/>
    <property type="match status" value="1"/>
</dbReference>
<accession>A0A1Y2G371</accession>
<dbReference type="PROSITE" id="PS51386">
    <property type="entry name" value="RINT1_TIP20"/>
    <property type="match status" value="1"/>
</dbReference>
<organism evidence="3 4">
    <name type="scientific">Leucosporidium creatinivorum</name>
    <dbReference type="NCBI Taxonomy" id="106004"/>
    <lineage>
        <taxon>Eukaryota</taxon>
        <taxon>Fungi</taxon>
        <taxon>Dikarya</taxon>
        <taxon>Basidiomycota</taxon>
        <taxon>Pucciniomycotina</taxon>
        <taxon>Microbotryomycetes</taxon>
        <taxon>Leucosporidiales</taxon>
        <taxon>Leucosporidium</taxon>
    </lineage>
</organism>
<dbReference type="EMBL" id="MCGR01000003">
    <property type="protein sequence ID" value="ORY90913.1"/>
    <property type="molecule type" value="Genomic_DNA"/>
</dbReference>
<dbReference type="STRING" id="106004.A0A1Y2G371"/>
<reference evidence="3 4" key="1">
    <citation type="submission" date="2016-07" db="EMBL/GenBank/DDBJ databases">
        <title>Pervasive Adenine N6-methylation of Active Genes in Fungi.</title>
        <authorList>
            <consortium name="DOE Joint Genome Institute"/>
            <person name="Mondo S.J."/>
            <person name="Dannebaum R.O."/>
            <person name="Kuo R.C."/>
            <person name="Labutti K."/>
            <person name="Haridas S."/>
            <person name="Kuo A."/>
            <person name="Salamov A."/>
            <person name="Ahrendt S.R."/>
            <person name="Lipzen A."/>
            <person name="Sullivan W."/>
            <person name="Andreopoulos W.B."/>
            <person name="Clum A."/>
            <person name="Lindquist E."/>
            <person name="Daum C."/>
            <person name="Ramamoorthy G.K."/>
            <person name="Gryganskyi A."/>
            <person name="Culley D."/>
            <person name="Magnuson J.K."/>
            <person name="James T.Y."/>
            <person name="O'Malley M.A."/>
            <person name="Stajich J.E."/>
            <person name="Spatafora J.W."/>
            <person name="Visel A."/>
            <person name="Grigoriev I.V."/>
        </authorList>
    </citation>
    <scope>NUCLEOTIDE SEQUENCE [LARGE SCALE GENOMIC DNA]</scope>
    <source>
        <strain evidence="3 4">62-1032</strain>
    </source>
</reference>
<dbReference type="PANTHER" id="PTHR13520:SF0">
    <property type="entry name" value="RAD50-INTERACTING PROTEIN 1"/>
    <property type="match status" value="1"/>
</dbReference>
<dbReference type="InParanoid" id="A0A1Y2G371"/>
<name>A0A1Y2G371_9BASI</name>
<dbReference type="AlphaFoldDB" id="A0A1Y2G371"/>
<dbReference type="GO" id="GO:0070939">
    <property type="term" value="C:Dsl1/NZR complex"/>
    <property type="evidence" value="ECO:0007669"/>
    <property type="project" value="InterPro"/>
</dbReference>
<keyword evidence="1" id="KW-0175">Coiled coil</keyword>
<dbReference type="GO" id="GO:0060628">
    <property type="term" value="P:regulation of ER to Golgi vesicle-mediated transport"/>
    <property type="evidence" value="ECO:0007669"/>
    <property type="project" value="TreeGrafter"/>
</dbReference>
<dbReference type="Proteomes" id="UP000193467">
    <property type="component" value="Unassembled WGS sequence"/>
</dbReference>
<keyword evidence="4" id="KW-1185">Reference proteome</keyword>
<dbReference type="GO" id="GO:0006890">
    <property type="term" value="P:retrograde vesicle-mediated transport, Golgi to endoplasmic reticulum"/>
    <property type="evidence" value="ECO:0007669"/>
    <property type="project" value="InterPro"/>
</dbReference>
<protein>
    <submittedName>
        <fullName evidence="3">TIP-1 family-domain-containing protein</fullName>
    </submittedName>
</protein>
<proteinExistence type="predicted"/>
<dbReference type="OrthoDB" id="407410at2759"/>
<sequence>MAQPTPQQPSSTTAQLQQLLSPPDSSISQAHAVQVVAAALPSPLIASRLSSILQPLLQAEQAKADQLSAELAKSTEETTALLDSTKQQLAALLTRTAELRSNHESMEDALIDHTEILVSSASQREQGEGATGEGQGATLRERLETFSQRRKELEIAKQWFAVLAKAEELGIVSLRALEAGELSRALQGYVDLVDYIKEIHAKAPALALTSHLVAMASSVWRGLVKLLSARLLKKLEAIGWPAPLKERLDDFDSKANEFKDAFADLLELEKMQLSHPLPTAHNLAEVKDSDTPAPAKPLLAFQPLVTPLLLRFRWQFDGERNTNRIDKPEYPLSHVLNLLTAHDRFLSEDVQTLLNENGFSDVNAINDFTTLLLPPLASRIKHHMPQLLEMPPILAHTIFQVLEFDEVLRGREYRPRGLKSEWKGLSEIILGKKEWYSKWLEGEREFFDKRYYTAISEADAWQIIPEEDYDAGDGRSGTRPTNSALRVAELAQLLSDRYRPLPTLHALPFLLRLHLPLLVTYSQRIASSLDAFESLSFGMLPGALGTTTAATAGVGGIVRLVRAGVSARWMSEKCAEWGEDAFFLSLYDYLTSNTTPEELVPLAQALLPETEGTLFDRELKEYERLADRAEELIVRHCVREVLGDLKTYLGRRWDPPTPEGGEDLDRSLTTELIAPLSLFSSLLKTLVASYPHSVATTLYRRIAVSLSTSLYDRLLVNRTWSESGAHQLNYDIQQGFLQAGREAGIRRGVSRGWDKLMGGAKIMALPATSGSGGFGEDGSSAMGADGEAKLTFSRVMQLAFDDSVPEGEGTQFNVAMEQLGVGEVLGKVEVQQVMRRRPECWR</sequence>
<dbReference type="GO" id="GO:0006888">
    <property type="term" value="P:endoplasmic reticulum to Golgi vesicle-mediated transport"/>
    <property type="evidence" value="ECO:0007669"/>
    <property type="project" value="InterPro"/>
</dbReference>